<protein>
    <submittedName>
        <fullName evidence="2">Uncharacterized protein</fullName>
    </submittedName>
</protein>
<accession>A0A0N0BIU3</accession>
<name>A0A0N0BIU3_9HYME</name>
<feature type="compositionally biased region" description="Basic and acidic residues" evidence="1">
    <location>
        <begin position="195"/>
        <end position="205"/>
    </location>
</feature>
<feature type="region of interest" description="Disordered" evidence="1">
    <location>
        <begin position="396"/>
        <end position="420"/>
    </location>
</feature>
<dbReference type="EMBL" id="KQ435726">
    <property type="protein sequence ID" value="KOX78168.1"/>
    <property type="molecule type" value="Genomic_DNA"/>
</dbReference>
<proteinExistence type="predicted"/>
<gene>
    <name evidence="2" type="ORF">WN51_09527</name>
</gene>
<dbReference type="AlphaFoldDB" id="A0A0N0BIU3"/>
<keyword evidence="3" id="KW-1185">Reference proteome</keyword>
<sequence>MDVVFSQILSALRVFAKGKTSYSVLAFDTISLRCALHEYVLDVFYGRNISRKGDNRRGAKARREEMRAGVLLLFIVDASTVVFDQTVAFEGTYSRNCRYASVSLSFDYHRLPLIGREERMEEKRAFRGLLAALDTRVEKVRSELFTLYFYKIEIYCTTIYHQTSKIRTLTLNISNRSDQKGNSKLAGSSKKKKEKEKEEMEKTKVSEELNMKYKRQHEESNGFRKFPTSKNENSKVEAEQYVRIFYQCELKTCVYALYKVSKNVRDLGAEVQGLPSFVIINVRINEGDDILREVKSAPNATFPALSTHFCKQTRGKGKHPETQNSQAVKVDQTTALVGRLMTTEKEKRGARGQTPRGVASRRKIGAGCCVKNTYHICAMRVKYIYRDSNSIRDVTGTPDSAISTPKLGPRVGKRAHGAYHGPPTKFREMGLVSPMRVVCSILSGIKWGLFELGALGLDD</sequence>
<evidence type="ECO:0000313" key="2">
    <source>
        <dbReference type="EMBL" id="KOX78168.1"/>
    </source>
</evidence>
<reference evidence="2 3" key="1">
    <citation type="submission" date="2015-07" db="EMBL/GenBank/DDBJ databases">
        <title>The genome of Melipona quadrifasciata.</title>
        <authorList>
            <person name="Pan H."/>
            <person name="Kapheim K."/>
        </authorList>
    </citation>
    <scope>NUCLEOTIDE SEQUENCE [LARGE SCALE GENOMIC DNA]</scope>
    <source>
        <strain evidence="2">0111107301</strain>
        <tissue evidence="2">Whole body</tissue>
    </source>
</reference>
<organism evidence="2 3">
    <name type="scientific">Melipona quadrifasciata</name>
    <dbReference type="NCBI Taxonomy" id="166423"/>
    <lineage>
        <taxon>Eukaryota</taxon>
        <taxon>Metazoa</taxon>
        <taxon>Ecdysozoa</taxon>
        <taxon>Arthropoda</taxon>
        <taxon>Hexapoda</taxon>
        <taxon>Insecta</taxon>
        <taxon>Pterygota</taxon>
        <taxon>Neoptera</taxon>
        <taxon>Endopterygota</taxon>
        <taxon>Hymenoptera</taxon>
        <taxon>Apocrita</taxon>
        <taxon>Aculeata</taxon>
        <taxon>Apoidea</taxon>
        <taxon>Anthophila</taxon>
        <taxon>Apidae</taxon>
        <taxon>Melipona</taxon>
    </lineage>
</organism>
<feature type="region of interest" description="Disordered" evidence="1">
    <location>
        <begin position="178"/>
        <end position="205"/>
    </location>
</feature>
<evidence type="ECO:0000256" key="1">
    <source>
        <dbReference type="SAM" id="MobiDB-lite"/>
    </source>
</evidence>
<evidence type="ECO:0000313" key="3">
    <source>
        <dbReference type="Proteomes" id="UP000053105"/>
    </source>
</evidence>
<dbReference type="Proteomes" id="UP000053105">
    <property type="component" value="Unassembled WGS sequence"/>
</dbReference>